<dbReference type="Proteomes" id="UP000515312">
    <property type="component" value="Chromosome"/>
</dbReference>
<sequence>MAIKEMIPDKLLMPLVVWKALMRREPELKLARFICSRSELSVDVGANRGIYAYLFAKYSDSVLAIEPHPAMAERLKRSLPAKVKILNIAASDQNGRCEFHIPLQSGRDVDSRCSLEVDVNREFATRTISVERRRLDKLAIDRSKVGALKVDVEGHEMSALRGLEGIVEASKPTVVVESEARHHAGSPHDVFEFFWAFGYRGYFIHRNHLRRIEEFSVEEFQVCDELLPVDGGKSPDYINNFLFIHSARSSVLERVKGVFPLANESATHRSESAAVKGERA</sequence>
<organism evidence="2 3">
    <name type="scientific">Alloacidobacterium dinghuense</name>
    <dbReference type="NCBI Taxonomy" id="2763107"/>
    <lineage>
        <taxon>Bacteria</taxon>
        <taxon>Pseudomonadati</taxon>
        <taxon>Acidobacteriota</taxon>
        <taxon>Terriglobia</taxon>
        <taxon>Terriglobales</taxon>
        <taxon>Acidobacteriaceae</taxon>
        <taxon>Alloacidobacterium</taxon>
    </lineage>
</organism>
<keyword evidence="2" id="KW-0808">Transferase</keyword>
<dbReference type="NCBIfam" id="TIGR01444">
    <property type="entry name" value="fkbM_fam"/>
    <property type="match status" value="1"/>
</dbReference>
<feature type="domain" description="Methyltransferase FkbM" evidence="1">
    <location>
        <begin position="43"/>
        <end position="200"/>
    </location>
</feature>
<dbReference type="AlphaFoldDB" id="A0A7G8BKJ9"/>
<dbReference type="InterPro" id="IPR052514">
    <property type="entry name" value="SAM-dependent_MTase"/>
</dbReference>
<dbReference type="Pfam" id="PF05050">
    <property type="entry name" value="Methyltransf_21"/>
    <property type="match status" value="1"/>
</dbReference>
<dbReference type="RefSeq" id="WP_186744195.1">
    <property type="nucleotide sequence ID" value="NZ_CP060394.1"/>
</dbReference>
<keyword evidence="3" id="KW-1185">Reference proteome</keyword>
<evidence type="ECO:0000259" key="1">
    <source>
        <dbReference type="Pfam" id="PF05050"/>
    </source>
</evidence>
<evidence type="ECO:0000313" key="3">
    <source>
        <dbReference type="Proteomes" id="UP000515312"/>
    </source>
</evidence>
<dbReference type="PANTHER" id="PTHR34203:SF15">
    <property type="entry name" value="SLL1173 PROTEIN"/>
    <property type="match status" value="1"/>
</dbReference>
<keyword evidence="2" id="KW-0489">Methyltransferase</keyword>
<dbReference type="InterPro" id="IPR006342">
    <property type="entry name" value="FkbM_mtfrase"/>
</dbReference>
<dbReference type="Gene3D" id="3.40.50.150">
    <property type="entry name" value="Vaccinia Virus protein VP39"/>
    <property type="match status" value="1"/>
</dbReference>
<accession>A0A7G8BKJ9</accession>
<dbReference type="InterPro" id="IPR029063">
    <property type="entry name" value="SAM-dependent_MTases_sf"/>
</dbReference>
<dbReference type="SUPFAM" id="SSF53335">
    <property type="entry name" value="S-adenosyl-L-methionine-dependent methyltransferases"/>
    <property type="match status" value="1"/>
</dbReference>
<gene>
    <name evidence="2" type="ORF">H7849_03575</name>
</gene>
<evidence type="ECO:0000313" key="2">
    <source>
        <dbReference type="EMBL" id="QNI33069.1"/>
    </source>
</evidence>
<protein>
    <submittedName>
        <fullName evidence="2">FkbM family methyltransferase</fullName>
    </submittedName>
</protein>
<dbReference type="PANTHER" id="PTHR34203">
    <property type="entry name" value="METHYLTRANSFERASE, FKBM FAMILY PROTEIN"/>
    <property type="match status" value="1"/>
</dbReference>
<reference evidence="2 3" key="1">
    <citation type="submission" date="2020-08" db="EMBL/GenBank/DDBJ databases">
        <title>Edaphobacter telluris sp. nov. and Acidobacterium dinghuensis sp. nov., two acidobacteria isolated from forest soil.</title>
        <authorList>
            <person name="Fu J."/>
            <person name="Qiu L."/>
        </authorList>
    </citation>
    <scope>NUCLEOTIDE SEQUENCE [LARGE SCALE GENOMIC DNA]</scope>
    <source>
        <strain evidence="2">4Y35</strain>
    </source>
</reference>
<proteinExistence type="predicted"/>
<dbReference type="GO" id="GO:0008168">
    <property type="term" value="F:methyltransferase activity"/>
    <property type="evidence" value="ECO:0007669"/>
    <property type="project" value="UniProtKB-KW"/>
</dbReference>
<dbReference type="EMBL" id="CP060394">
    <property type="protein sequence ID" value="QNI33069.1"/>
    <property type="molecule type" value="Genomic_DNA"/>
</dbReference>
<name>A0A7G8BKJ9_9BACT</name>
<dbReference type="KEGG" id="adin:H7849_03575"/>
<dbReference type="GO" id="GO:0032259">
    <property type="term" value="P:methylation"/>
    <property type="evidence" value="ECO:0007669"/>
    <property type="project" value="UniProtKB-KW"/>
</dbReference>